<proteinExistence type="predicted"/>
<evidence type="ECO:0000256" key="1">
    <source>
        <dbReference type="PROSITE-ProRule" id="PRU00339"/>
    </source>
</evidence>
<name>A0A914XC99_9BILA</name>
<dbReference type="Gene3D" id="1.25.40.10">
    <property type="entry name" value="Tetratricopeptide repeat domain"/>
    <property type="match status" value="1"/>
</dbReference>
<dbReference type="InterPro" id="IPR019734">
    <property type="entry name" value="TPR_rpt"/>
</dbReference>
<accession>A0A914XC99</accession>
<protein>
    <submittedName>
        <fullName evidence="3">Uncharacterized protein</fullName>
    </submittedName>
</protein>
<dbReference type="PANTHER" id="PTHR44366">
    <property type="entry name" value="UDP-N-ACETYLGLUCOSAMINE--PEPTIDE N-ACETYLGLUCOSAMINYLTRANSFERASE 110 KDA SUBUNIT"/>
    <property type="match status" value="1"/>
</dbReference>
<dbReference type="GO" id="GO:0006493">
    <property type="term" value="P:protein O-linked glycosylation"/>
    <property type="evidence" value="ECO:0007669"/>
    <property type="project" value="InterPro"/>
</dbReference>
<keyword evidence="1" id="KW-0802">TPR repeat</keyword>
<dbReference type="InterPro" id="IPR011990">
    <property type="entry name" value="TPR-like_helical_dom_sf"/>
</dbReference>
<organism evidence="2 3">
    <name type="scientific">Plectus sambesii</name>
    <dbReference type="NCBI Taxonomy" id="2011161"/>
    <lineage>
        <taxon>Eukaryota</taxon>
        <taxon>Metazoa</taxon>
        <taxon>Ecdysozoa</taxon>
        <taxon>Nematoda</taxon>
        <taxon>Chromadorea</taxon>
        <taxon>Plectida</taxon>
        <taxon>Plectina</taxon>
        <taxon>Plectoidea</taxon>
        <taxon>Plectidae</taxon>
        <taxon>Plectus</taxon>
    </lineage>
</organism>
<dbReference type="Proteomes" id="UP000887566">
    <property type="component" value="Unplaced"/>
</dbReference>
<dbReference type="Pfam" id="PF14559">
    <property type="entry name" value="TPR_19"/>
    <property type="match status" value="2"/>
</dbReference>
<feature type="repeat" description="TPR" evidence="1">
    <location>
        <begin position="97"/>
        <end position="130"/>
    </location>
</feature>
<dbReference type="FunFam" id="1.25.40.10:FF:000252">
    <property type="entry name" value="O-linked N-acetylglucosamine (GlcNAc) transferase"/>
    <property type="match status" value="1"/>
</dbReference>
<dbReference type="PANTHER" id="PTHR44366:SF1">
    <property type="entry name" value="UDP-N-ACETYLGLUCOSAMINE--PEPTIDE N-ACETYLGLUCOSAMINYLTRANSFERASE 110 KDA SUBUNIT"/>
    <property type="match status" value="1"/>
</dbReference>
<sequence>MDPSKQQYYHQPYDQKQQQQLVTAVTVDPSALTDLAHREYQAGDYENAERHCMQLFRQDPNNVGVLLLLSSIHFQLRNLEKSSQFSTMAIKANPCCAEAYSNLGNVFKERQQLQEALENYRHAVRLKPDFIDGYINLAAALVAGGDLEQAVQAYISALQYNPDLYCVRSDLGNLLKAMGRLEEAKVRAWQSVRFLASVAKADLKTALARKMIPRSARIAPHPSVCVLPSRPAPGRAPYEALDRFSSFDP</sequence>
<dbReference type="GO" id="GO:0097363">
    <property type="term" value="F:protein O-acetylglucosaminyltransferase activity"/>
    <property type="evidence" value="ECO:0007669"/>
    <property type="project" value="TreeGrafter"/>
</dbReference>
<dbReference type="Pfam" id="PF13414">
    <property type="entry name" value="TPR_11"/>
    <property type="match status" value="1"/>
</dbReference>
<dbReference type="SMART" id="SM00028">
    <property type="entry name" value="TPR"/>
    <property type="match status" value="3"/>
</dbReference>
<dbReference type="SUPFAM" id="SSF48452">
    <property type="entry name" value="TPR-like"/>
    <property type="match status" value="1"/>
</dbReference>
<feature type="repeat" description="TPR" evidence="1">
    <location>
        <begin position="131"/>
        <end position="164"/>
    </location>
</feature>
<dbReference type="InterPro" id="IPR037919">
    <property type="entry name" value="OGT"/>
</dbReference>
<dbReference type="AlphaFoldDB" id="A0A914XC99"/>
<dbReference type="WBParaSite" id="PSAMB.scaffold69size87481.g1368.t1">
    <property type="protein sequence ID" value="PSAMB.scaffold69size87481.g1368.t1"/>
    <property type="gene ID" value="PSAMB.scaffold69size87481.g1368"/>
</dbReference>
<reference evidence="3" key="1">
    <citation type="submission" date="2022-11" db="UniProtKB">
        <authorList>
            <consortium name="WormBaseParasite"/>
        </authorList>
    </citation>
    <scope>IDENTIFICATION</scope>
</reference>
<keyword evidence="2" id="KW-1185">Reference proteome</keyword>
<dbReference type="PROSITE" id="PS50005">
    <property type="entry name" value="TPR"/>
    <property type="match status" value="2"/>
</dbReference>
<evidence type="ECO:0000313" key="3">
    <source>
        <dbReference type="WBParaSite" id="PSAMB.scaffold69size87481.g1368.t1"/>
    </source>
</evidence>
<dbReference type="PROSITE" id="PS50293">
    <property type="entry name" value="TPR_REGION"/>
    <property type="match status" value="1"/>
</dbReference>
<evidence type="ECO:0000313" key="2">
    <source>
        <dbReference type="Proteomes" id="UP000887566"/>
    </source>
</evidence>